<feature type="chain" id="PRO_5046075530" evidence="1">
    <location>
        <begin position="21"/>
        <end position="308"/>
    </location>
</feature>
<sequence>MKKKWLMVGSAVGISSVVMVTTGLSAMASTSGYDAYKSAFKNTKTVQNVSVQAEAVVQDNGSTLTDANGSFKVSLQNRTASGTVKVSGSGAEQSLDVFKQAGQTVLKPGQGDVYYVKQERDKKDANKLKKEQKNEQDFSPQIETVVDALVGNLKDYVTVDSKADGSKQVSVELTNSQIPAVVNAIAPIAIKEATSGHKHLSENKTDPKAPQRLGFDEHNFLASAPKLTQDIKIEKVAVKADINASNYIDHQQADITVSGKDDTGAAHTLTLHLNADLTGFNSTTPDTVDLTGKQVQQLKQGRQERESK</sequence>
<keyword evidence="3" id="KW-1185">Reference proteome</keyword>
<dbReference type="RefSeq" id="WP_269880645.1">
    <property type="nucleotide sequence ID" value="NZ_JAQAGZ010000004.1"/>
</dbReference>
<proteinExistence type="predicted"/>
<keyword evidence="1" id="KW-0732">Signal</keyword>
<evidence type="ECO:0000313" key="3">
    <source>
        <dbReference type="Proteomes" id="UP001527882"/>
    </source>
</evidence>
<organism evidence="2 3">
    <name type="scientific">Paenibacillus gyeongsangnamensis</name>
    <dbReference type="NCBI Taxonomy" id="3388067"/>
    <lineage>
        <taxon>Bacteria</taxon>
        <taxon>Bacillati</taxon>
        <taxon>Bacillota</taxon>
        <taxon>Bacilli</taxon>
        <taxon>Bacillales</taxon>
        <taxon>Paenibacillaceae</taxon>
        <taxon>Paenibacillus</taxon>
    </lineage>
</organism>
<reference evidence="2 3" key="1">
    <citation type="submission" date="2022-12" db="EMBL/GenBank/DDBJ databases">
        <title>Draft genome sequence of Paenibacillus sp. dW9.</title>
        <authorList>
            <person name="Choi E.-W."/>
            <person name="Kim D.-U."/>
        </authorList>
    </citation>
    <scope>NUCLEOTIDE SEQUENCE [LARGE SCALE GENOMIC DNA]</scope>
    <source>
        <strain evidence="3">dW9</strain>
    </source>
</reference>
<name>A0ABT4Q6A2_9BACL</name>
<protein>
    <submittedName>
        <fullName evidence="2">Uncharacterized protein</fullName>
    </submittedName>
</protein>
<gene>
    <name evidence="2" type="ORF">O9H85_07270</name>
</gene>
<evidence type="ECO:0000313" key="2">
    <source>
        <dbReference type="EMBL" id="MCZ8512230.1"/>
    </source>
</evidence>
<accession>A0ABT4Q6A2</accession>
<dbReference type="EMBL" id="JAQAGZ010000004">
    <property type="protein sequence ID" value="MCZ8512230.1"/>
    <property type="molecule type" value="Genomic_DNA"/>
</dbReference>
<evidence type="ECO:0000256" key="1">
    <source>
        <dbReference type="SAM" id="SignalP"/>
    </source>
</evidence>
<feature type="signal peptide" evidence="1">
    <location>
        <begin position="1"/>
        <end position="20"/>
    </location>
</feature>
<comment type="caution">
    <text evidence="2">The sequence shown here is derived from an EMBL/GenBank/DDBJ whole genome shotgun (WGS) entry which is preliminary data.</text>
</comment>
<dbReference type="Proteomes" id="UP001527882">
    <property type="component" value="Unassembled WGS sequence"/>
</dbReference>